<dbReference type="EMBL" id="WIXK01000002">
    <property type="protein sequence ID" value="MQY42196.1"/>
    <property type="molecule type" value="Genomic_DNA"/>
</dbReference>
<feature type="region of interest" description="Disordered" evidence="1">
    <location>
        <begin position="18"/>
        <end position="47"/>
    </location>
</feature>
<dbReference type="Proteomes" id="UP000436694">
    <property type="component" value="Unassembled WGS sequence"/>
</dbReference>
<dbReference type="SUPFAM" id="SSF69593">
    <property type="entry name" value="Glycerol-3-phosphate (1)-acyltransferase"/>
    <property type="match status" value="1"/>
</dbReference>
<dbReference type="GO" id="GO:0016746">
    <property type="term" value="F:acyltransferase activity"/>
    <property type="evidence" value="ECO:0007669"/>
    <property type="project" value="UniProtKB-KW"/>
</dbReference>
<sequence>MLWKHSLLTNLAKVSDHWPRPEKTGTTKLADTAHDNTGSRAPAEASTGEVYDRRTLTYANSFDDRRTSLTIKAMEWLTGKFTILRMVNKFEKQNAIYRGQRFWRGALNVMGIDLTTPEEQINRIPKEGPVVVVANHPHGMVDGMIFADIIGRVREDYRILTRSVLTGLDEAATSFMIPVPFPHDPEAQRKMVEMRAKAMAHLKEGGVVALFPSGVVSSSDSWFGPVIEREWNVFTAQLIRRSGARVVPMFFPGSNSRWYQIASQVSPTLRQGLLLHEIVRSCNKPQAPVVGDPLTDEEMESLHSDPRGFMAWLREHTLALGAKRS</sequence>
<reference evidence="3 4" key="1">
    <citation type="submission" date="2019-10" db="EMBL/GenBank/DDBJ databases">
        <title>Epibacterium sp. nov., isolated from seawater.</title>
        <authorList>
            <person name="Zhang X."/>
            <person name="Li N."/>
        </authorList>
    </citation>
    <scope>NUCLEOTIDE SEQUENCE [LARGE SCALE GENOMIC DNA]</scope>
    <source>
        <strain evidence="3 4">SM1969</strain>
    </source>
</reference>
<organism evidence="3 4">
    <name type="scientific">Tritonibacter aquimaris</name>
    <dbReference type="NCBI Taxonomy" id="2663379"/>
    <lineage>
        <taxon>Bacteria</taxon>
        <taxon>Pseudomonadati</taxon>
        <taxon>Pseudomonadota</taxon>
        <taxon>Alphaproteobacteria</taxon>
        <taxon>Rhodobacterales</taxon>
        <taxon>Paracoccaceae</taxon>
        <taxon>Tritonibacter</taxon>
    </lineage>
</organism>
<keyword evidence="4" id="KW-1185">Reference proteome</keyword>
<keyword evidence="3" id="KW-0808">Transferase</keyword>
<dbReference type="InterPro" id="IPR045746">
    <property type="entry name" value="ACT14924-like_Acyltransf_dom"/>
</dbReference>
<dbReference type="Pfam" id="PF19576">
    <property type="entry name" value="Acyltransf_2"/>
    <property type="match status" value="1"/>
</dbReference>
<comment type="caution">
    <text evidence="3">The sequence shown here is derived from an EMBL/GenBank/DDBJ whole genome shotgun (WGS) entry which is preliminary data.</text>
</comment>
<evidence type="ECO:0000313" key="3">
    <source>
        <dbReference type="EMBL" id="MQY42196.1"/>
    </source>
</evidence>
<feature type="domain" description="Putative acyltransferase ACT14924-like acyltransferase" evidence="2">
    <location>
        <begin position="114"/>
        <end position="263"/>
    </location>
</feature>
<evidence type="ECO:0000313" key="4">
    <source>
        <dbReference type="Proteomes" id="UP000436694"/>
    </source>
</evidence>
<keyword evidence="3" id="KW-0012">Acyltransferase</keyword>
<proteinExistence type="predicted"/>
<protein>
    <submittedName>
        <fullName evidence="3">Acyltransferase</fullName>
    </submittedName>
</protein>
<dbReference type="CDD" id="cd07986">
    <property type="entry name" value="LPLAT_ACT14924-like"/>
    <property type="match status" value="1"/>
</dbReference>
<gene>
    <name evidence="3" type="ORF">GG681_06050</name>
</gene>
<evidence type="ECO:0000259" key="2">
    <source>
        <dbReference type="Pfam" id="PF19576"/>
    </source>
</evidence>
<dbReference type="AlphaFoldDB" id="A0A844AYE6"/>
<evidence type="ECO:0000256" key="1">
    <source>
        <dbReference type="SAM" id="MobiDB-lite"/>
    </source>
</evidence>
<accession>A0A844AYE6</accession>
<feature type="compositionally biased region" description="Polar residues" evidence="1">
    <location>
        <begin position="26"/>
        <end position="39"/>
    </location>
</feature>
<name>A0A844AYE6_9RHOB</name>